<evidence type="ECO:0000256" key="1">
    <source>
        <dbReference type="SAM" id="MobiDB-lite"/>
    </source>
</evidence>
<dbReference type="Proteomes" id="UP001175001">
    <property type="component" value="Unassembled WGS sequence"/>
</dbReference>
<accession>A0AA40CHQ0</accession>
<feature type="compositionally biased region" description="Polar residues" evidence="1">
    <location>
        <begin position="24"/>
        <end position="33"/>
    </location>
</feature>
<sequence length="302" mass="33901">MARAAAKDKDLPDLPLPAYPPTSDGGSSTLSATHRQHQNRIIKRKASTIKKSHHGSVVAAGHHLRHNSAHHARSRSSTTLFMSLVSRRNTVTDSKPPATATANNSNNKIDEGHPPATDRAPTLLSRVPSMLLSRTSTLRTAIRPSSRSRRSALNPYSTKAKPIKPVPLATINRRCQAYSSNDPVQAYLLAQERVGAWVATQEGLVEWFRKEGRWEEYMRTKREEKERRKMREMEEEQERVACAKWRLRRWLSEDHGSQEGSIDKARQGSVDVDADLVDGMVEWPEEGIWDGFVSGKKIGAEE</sequence>
<organism evidence="2 3">
    <name type="scientific">Lasiodiplodia hormozganensis</name>
    <dbReference type="NCBI Taxonomy" id="869390"/>
    <lineage>
        <taxon>Eukaryota</taxon>
        <taxon>Fungi</taxon>
        <taxon>Dikarya</taxon>
        <taxon>Ascomycota</taxon>
        <taxon>Pezizomycotina</taxon>
        <taxon>Dothideomycetes</taxon>
        <taxon>Dothideomycetes incertae sedis</taxon>
        <taxon>Botryosphaeriales</taxon>
        <taxon>Botryosphaeriaceae</taxon>
        <taxon>Lasiodiplodia</taxon>
    </lineage>
</organism>
<feature type="region of interest" description="Disordered" evidence="1">
    <location>
        <begin position="1"/>
        <end position="39"/>
    </location>
</feature>
<comment type="caution">
    <text evidence="2">The sequence shown here is derived from an EMBL/GenBank/DDBJ whole genome shotgun (WGS) entry which is preliminary data.</text>
</comment>
<gene>
    <name evidence="2" type="ORF">DIS24_g10608</name>
</gene>
<dbReference type="AlphaFoldDB" id="A0AA40CHQ0"/>
<keyword evidence="3" id="KW-1185">Reference proteome</keyword>
<feature type="compositionally biased region" description="Basic and acidic residues" evidence="1">
    <location>
        <begin position="1"/>
        <end position="12"/>
    </location>
</feature>
<name>A0AA40CHQ0_9PEZI</name>
<feature type="region of interest" description="Disordered" evidence="1">
    <location>
        <begin position="138"/>
        <end position="159"/>
    </location>
</feature>
<reference evidence="2" key="1">
    <citation type="submission" date="2023-06" db="EMBL/GenBank/DDBJ databases">
        <title>Multi-omics analyses reveal the molecular pathogenesis toolkit of Lasiodiplodia hormozganensis, a cross-kingdom pathogen.</title>
        <authorList>
            <person name="Felix C."/>
            <person name="Meneses R."/>
            <person name="Goncalves M.F.M."/>
            <person name="Tilleman L."/>
            <person name="Duarte A.S."/>
            <person name="Jorrin-Novo J.V."/>
            <person name="Van De Peer Y."/>
            <person name="Deforce D."/>
            <person name="Van Nieuwerburgh F."/>
            <person name="Esteves A.C."/>
            <person name="Alves A."/>
        </authorList>
    </citation>
    <scope>NUCLEOTIDE SEQUENCE</scope>
    <source>
        <strain evidence="2">CBS 339.90</strain>
    </source>
</reference>
<protein>
    <submittedName>
        <fullName evidence="2">Uncharacterized protein</fullName>
    </submittedName>
</protein>
<proteinExistence type="predicted"/>
<feature type="region of interest" description="Disordered" evidence="1">
    <location>
        <begin position="88"/>
        <end position="125"/>
    </location>
</feature>
<dbReference type="EMBL" id="JAUJDW010000119">
    <property type="protein sequence ID" value="KAK0637654.1"/>
    <property type="molecule type" value="Genomic_DNA"/>
</dbReference>
<evidence type="ECO:0000313" key="3">
    <source>
        <dbReference type="Proteomes" id="UP001175001"/>
    </source>
</evidence>
<evidence type="ECO:0000313" key="2">
    <source>
        <dbReference type="EMBL" id="KAK0637654.1"/>
    </source>
</evidence>
<feature type="compositionally biased region" description="Low complexity" evidence="1">
    <location>
        <begin position="98"/>
        <end position="107"/>
    </location>
</feature>